<dbReference type="PANTHER" id="PTHR33365">
    <property type="entry name" value="YALI0B05434P"/>
    <property type="match status" value="1"/>
</dbReference>
<evidence type="ECO:0000313" key="7">
    <source>
        <dbReference type="Proteomes" id="UP001302367"/>
    </source>
</evidence>
<evidence type="ECO:0000313" key="6">
    <source>
        <dbReference type="Proteomes" id="UP000230605"/>
    </source>
</evidence>
<dbReference type="GO" id="GO:0043386">
    <property type="term" value="P:mycotoxin biosynthetic process"/>
    <property type="evidence" value="ECO:0007669"/>
    <property type="project" value="InterPro"/>
</dbReference>
<name>A0A2G5IFK6_CERBT</name>
<organism evidence="4 6">
    <name type="scientific">Cercospora beticola</name>
    <name type="common">Sugarbeet leaf spot fungus</name>
    <dbReference type="NCBI Taxonomy" id="122368"/>
    <lineage>
        <taxon>Eukaryota</taxon>
        <taxon>Fungi</taxon>
        <taxon>Dikarya</taxon>
        <taxon>Ascomycota</taxon>
        <taxon>Pezizomycotina</taxon>
        <taxon>Dothideomycetes</taxon>
        <taxon>Dothideomycetidae</taxon>
        <taxon>Mycosphaerellales</taxon>
        <taxon>Mycosphaerellaceae</taxon>
        <taxon>Cercospora</taxon>
    </lineage>
</organism>
<gene>
    <name evidence="4" type="ORF">CB0940_12272</name>
    <name evidence="5" type="ORF">RHO25_008945</name>
</gene>
<reference evidence="5 7" key="2">
    <citation type="submission" date="2023-09" db="EMBL/GenBank/DDBJ databases">
        <title>Complete-Gapless Cercospora beticola genome.</title>
        <authorList>
            <person name="Wyatt N.A."/>
            <person name="Spanner R.E."/>
            <person name="Bolton M.D."/>
        </authorList>
    </citation>
    <scope>NUCLEOTIDE SEQUENCE [LARGE SCALE GENOMIC DNA]</scope>
    <source>
        <strain evidence="5">Cb09-40</strain>
    </source>
</reference>
<dbReference type="EMBL" id="LKMD01000092">
    <property type="protein sequence ID" value="PIB03636.1"/>
    <property type="molecule type" value="Genomic_DNA"/>
</dbReference>
<dbReference type="Proteomes" id="UP001302367">
    <property type="component" value="Chromosome 5"/>
</dbReference>
<dbReference type="OrthoDB" id="3687641at2759"/>
<sequence length="263" mass="30734">MAYTDKSDHQSLLESSEQDADYVRRKPAPICKPACAFYLHILLWLVAIVTGYYWTQNQVERAKRLCGQIIYSPVQNEIEYEVRVFSQAFKPEVTEYWGPPTEKSNKLWEDLLNIGGGVTLTREEASHLANQTSRLDPYYPGKYYAQIGVIHQLHCLYNLRLALFSNRSMYDGTRRKGLLDDDHMYHCIENLREALMCHGDISYVVMQWHEGRQRNVLHGSTPHSCRNFEKIVEWIKPRAVHKFNWAEYHMDPTLVVDGPKIQI</sequence>
<dbReference type="PANTHER" id="PTHR33365:SF4">
    <property type="entry name" value="CYCLOCHLOROTINE BIOSYNTHESIS PROTEIN O"/>
    <property type="match status" value="1"/>
</dbReference>
<accession>A0A2G5IFK6</accession>
<evidence type="ECO:0000313" key="4">
    <source>
        <dbReference type="EMBL" id="PIB03636.1"/>
    </source>
</evidence>
<dbReference type="AlphaFoldDB" id="A0A2G5IFK6"/>
<keyword evidence="3" id="KW-0812">Transmembrane</keyword>
<feature type="transmembrane region" description="Helical" evidence="3">
    <location>
        <begin position="34"/>
        <end position="54"/>
    </location>
</feature>
<protein>
    <recommendedName>
        <fullName evidence="8">Cyclochlorotine biosynthesis protein O</fullName>
    </recommendedName>
</protein>
<reference evidence="4 6" key="1">
    <citation type="submission" date="2015-10" db="EMBL/GenBank/DDBJ databases">
        <title>The cercosporin biosynthetic gene cluster was horizontally transferred to several fungal lineages and shown to be expanded in Cercospora beticola based on microsynteny with recipient genomes.</title>
        <authorList>
            <person name="De Jonge R."/>
            <person name="Ebert M.K."/>
            <person name="Suttle J.C."/>
            <person name="Jurick Ii W.M."/>
            <person name="Secor G.A."/>
            <person name="Thomma B.P."/>
            <person name="Van De Peer Y."/>
            <person name="Bolton M.D."/>
        </authorList>
    </citation>
    <scope>NUCLEOTIDE SEQUENCE [LARGE SCALE GENOMIC DNA]</scope>
    <source>
        <strain evidence="4 6">09-40</strain>
    </source>
</reference>
<evidence type="ECO:0008006" key="8">
    <source>
        <dbReference type="Google" id="ProtNLM"/>
    </source>
</evidence>
<dbReference type="InterPro" id="IPR021765">
    <property type="entry name" value="UstYa-like"/>
</dbReference>
<dbReference type="Pfam" id="PF11807">
    <property type="entry name" value="UstYa"/>
    <property type="match status" value="1"/>
</dbReference>
<dbReference type="Proteomes" id="UP000230605">
    <property type="component" value="Unassembled WGS sequence"/>
</dbReference>
<evidence type="ECO:0000313" key="5">
    <source>
        <dbReference type="EMBL" id="WPB04299.1"/>
    </source>
</evidence>
<evidence type="ECO:0000256" key="1">
    <source>
        <dbReference type="ARBA" id="ARBA00004685"/>
    </source>
</evidence>
<keyword evidence="3" id="KW-1133">Transmembrane helix</keyword>
<proteinExistence type="inferred from homology"/>
<keyword evidence="3" id="KW-0472">Membrane</keyword>
<evidence type="ECO:0000256" key="3">
    <source>
        <dbReference type="SAM" id="Phobius"/>
    </source>
</evidence>
<dbReference type="EMBL" id="CP134188">
    <property type="protein sequence ID" value="WPB04299.1"/>
    <property type="molecule type" value="Genomic_DNA"/>
</dbReference>
<comment type="pathway">
    <text evidence="1">Mycotoxin biosynthesis.</text>
</comment>
<keyword evidence="7" id="KW-1185">Reference proteome</keyword>
<comment type="similarity">
    <text evidence="2">Belongs to the ustYa family.</text>
</comment>
<evidence type="ECO:0000256" key="2">
    <source>
        <dbReference type="ARBA" id="ARBA00035112"/>
    </source>
</evidence>